<keyword evidence="3" id="KW-0472">Membrane</keyword>
<dbReference type="GeneID" id="17044122"/>
<evidence type="ECO:0000256" key="3">
    <source>
        <dbReference type="SAM" id="Phobius"/>
    </source>
</evidence>
<keyword evidence="5" id="KW-1185">Reference proteome</keyword>
<keyword evidence="3" id="KW-0812">Transmembrane</keyword>
<dbReference type="KEGG" id="csl:COCSUDRAFT_61113"/>
<accession>I0Z649</accession>
<dbReference type="OrthoDB" id="10433196at2759"/>
<proteinExistence type="predicted"/>
<keyword evidence="1" id="KW-0175">Coiled coil</keyword>
<feature type="transmembrane region" description="Helical" evidence="3">
    <location>
        <begin position="521"/>
        <end position="543"/>
    </location>
</feature>
<comment type="caution">
    <text evidence="4">The sequence shown here is derived from an EMBL/GenBank/DDBJ whole genome shotgun (WGS) entry which is preliminary data.</text>
</comment>
<reference evidence="4 5" key="1">
    <citation type="journal article" date="2012" name="Genome Biol.">
        <title>The genome of the polar eukaryotic microalga coccomyxa subellipsoidea reveals traits of cold adaptation.</title>
        <authorList>
            <person name="Blanc G."/>
            <person name="Agarkova I."/>
            <person name="Grimwood J."/>
            <person name="Kuo A."/>
            <person name="Brueggeman A."/>
            <person name="Dunigan D."/>
            <person name="Gurnon J."/>
            <person name="Ladunga I."/>
            <person name="Lindquist E."/>
            <person name="Lucas S."/>
            <person name="Pangilinan J."/>
            <person name="Proschold T."/>
            <person name="Salamov A."/>
            <person name="Schmutz J."/>
            <person name="Weeks D."/>
            <person name="Yamada T."/>
            <person name="Claverie J.M."/>
            <person name="Grigoriev I."/>
            <person name="Van Etten J."/>
            <person name="Lomsadze A."/>
            <person name="Borodovsky M."/>
        </authorList>
    </citation>
    <scope>NUCLEOTIDE SEQUENCE [LARGE SCALE GENOMIC DNA]</scope>
    <source>
        <strain evidence="4 5">C-169</strain>
    </source>
</reference>
<keyword evidence="3" id="KW-1133">Transmembrane helix</keyword>
<evidence type="ECO:0000256" key="2">
    <source>
        <dbReference type="SAM" id="MobiDB-lite"/>
    </source>
</evidence>
<dbReference type="RefSeq" id="XP_005650662.1">
    <property type="nucleotide sequence ID" value="XM_005650605.1"/>
</dbReference>
<dbReference type="Proteomes" id="UP000007264">
    <property type="component" value="Unassembled WGS sequence"/>
</dbReference>
<evidence type="ECO:0000313" key="4">
    <source>
        <dbReference type="EMBL" id="EIE26118.1"/>
    </source>
</evidence>
<name>I0Z649_COCSC</name>
<gene>
    <name evidence="4" type="ORF">COCSUDRAFT_61113</name>
</gene>
<feature type="coiled-coil region" evidence="1">
    <location>
        <begin position="182"/>
        <end position="259"/>
    </location>
</feature>
<organism evidence="4 5">
    <name type="scientific">Coccomyxa subellipsoidea (strain C-169)</name>
    <name type="common">Green microalga</name>
    <dbReference type="NCBI Taxonomy" id="574566"/>
    <lineage>
        <taxon>Eukaryota</taxon>
        <taxon>Viridiplantae</taxon>
        <taxon>Chlorophyta</taxon>
        <taxon>core chlorophytes</taxon>
        <taxon>Trebouxiophyceae</taxon>
        <taxon>Trebouxiophyceae incertae sedis</taxon>
        <taxon>Coccomyxaceae</taxon>
        <taxon>Coccomyxa</taxon>
        <taxon>Coccomyxa subellipsoidea</taxon>
    </lineage>
</organism>
<sequence>MASGQHLDVAGTKEVVAVLPAVEPGKRNIGQHAHELDYVMVNEDANSSQEQSACATPVGTPLHIASPVKILDLVVPSPDSYPSPRLHFATINAKSAAALEAVFGKDFDVTDHLGVQLIKDAGEEGEERSRVVSEGAESLVSQPEGPCLVLSVPAKQLPPPEVGDAQEKEVAVGSPVSSPKAVPLLKERLAEALREIERLRAALEEANQQQEWVLGNVVKNSEAEKEELTRALQEMTASRDALELELKHNEKEFASLVTEELEQRFARFEDITLAAVSKLGPSGTPALAALPAPYRTPTGPARIAPPAVAEGRVLGAPTPAPVRSNILMAHLGTVGPNMTLLEALQSRQATDALKAMDRAREPARPLDICLQARARPTVAPADAPAVLRPPTSSFAARLRSSRLGRVLGASAGAIRSAGQGSLRAIRTTPSALKASAAAVGSAVQHGAVAAGCSARSGAQGIAGAAAVSASWVQHNLTVSKAKHTIAQVPSAASKPFLFFGHLSKQLSNFLHRKDVLEVLEMYWGITAASLLAVMTVFLGALALEGARDVLCRPSLAAWEPQHAALTTMQQLSDQASTLGAETRRYDEALAAAMDETLRASKESLSSMLEAKRAMHDRVAAAERRAIRAEHAAKKARLAAIEAAGKVAADPAPDAAKPEQPPPTIHSDKAAVDEDDVWRMDPEELFSWSGFPDIDLRSIADKLRDRGCSAFRRPRD</sequence>
<evidence type="ECO:0000256" key="1">
    <source>
        <dbReference type="SAM" id="Coils"/>
    </source>
</evidence>
<dbReference type="AlphaFoldDB" id="I0Z649"/>
<dbReference type="EMBL" id="AGSI01000003">
    <property type="protein sequence ID" value="EIE26118.1"/>
    <property type="molecule type" value="Genomic_DNA"/>
</dbReference>
<feature type="region of interest" description="Disordered" evidence="2">
    <location>
        <begin position="648"/>
        <end position="670"/>
    </location>
</feature>
<evidence type="ECO:0000313" key="5">
    <source>
        <dbReference type="Proteomes" id="UP000007264"/>
    </source>
</evidence>
<protein>
    <submittedName>
        <fullName evidence="4">Uncharacterized protein</fullName>
    </submittedName>
</protein>